<sequence>MSQRVVVASLVGAVALGGVAAGGIASATASSEPTVENATARYQAPAGGGGAEVTFTAEVSDDSGVRDLKVLAWPKSSHLDPKAGELEKAESATCEKTGEETSRCTYTLKAGADEAAGLPRGPWKVSVLAKGEDGDTTFVPDAATFTVPR</sequence>
<comment type="caution">
    <text evidence="2">The sequence shown here is derived from an EMBL/GenBank/DDBJ whole genome shotgun (WGS) entry which is preliminary data.</text>
</comment>
<keyword evidence="1" id="KW-0732">Signal</keyword>
<gene>
    <name evidence="2" type="ORF">SCA03_65250</name>
</gene>
<dbReference type="RefSeq" id="WP_030888803.1">
    <property type="nucleotide sequence ID" value="NZ_BJMM01000073.1"/>
</dbReference>
<keyword evidence="3" id="KW-1185">Reference proteome</keyword>
<feature type="chain" id="PRO_5038579241" evidence="1">
    <location>
        <begin position="21"/>
        <end position="149"/>
    </location>
</feature>
<evidence type="ECO:0000313" key="2">
    <source>
        <dbReference type="EMBL" id="GEB53974.1"/>
    </source>
</evidence>
<name>A0A4Y3R8T6_STRCI</name>
<dbReference type="Pfam" id="PF18968">
    <property type="entry name" value="DUF5707"/>
    <property type="match status" value="1"/>
</dbReference>
<dbReference type="AlphaFoldDB" id="A0A4Y3R8T6"/>
<dbReference type="OrthoDB" id="4329576at2"/>
<dbReference type="Proteomes" id="UP000319210">
    <property type="component" value="Unassembled WGS sequence"/>
</dbReference>
<dbReference type="InterPro" id="IPR043761">
    <property type="entry name" value="DUF5707"/>
</dbReference>
<dbReference type="EMBL" id="BJMM01000073">
    <property type="protein sequence ID" value="GEB53974.1"/>
    <property type="molecule type" value="Genomic_DNA"/>
</dbReference>
<proteinExistence type="predicted"/>
<organism evidence="2 3">
    <name type="scientific">Streptomyces cacaoi</name>
    <dbReference type="NCBI Taxonomy" id="1898"/>
    <lineage>
        <taxon>Bacteria</taxon>
        <taxon>Bacillati</taxon>
        <taxon>Actinomycetota</taxon>
        <taxon>Actinomycetes</taxon>
        <taxon>Kitasatosporales</taxon>
        <taxon>Streptomycetaceae</taxon>
        <taxon>Streptomyces</taxon>
    </lineage>
</organism>
<reference evidence="2 3" key="1">
    <citation type="submission" date="2019-06" db="EMBL/GenBank/DDBJ databases">
        <title>Whole genome shotgun sequence of Streptomyces cacaoi subsp. cacaoi NBRC 12748.</title>
        <authorList>
            <person name="Hosoyama A."/>
            <person name="Uohara A."/>
            <person name="Ohji S."/>
            <person name="Ichikawa N."/>
        </authorList>
    </citation>
    <scope>NUCLEOTIDE SEQUENCE [LARGE SCALE GENOMIC DNA]</scope>
    <source>
        <strain evidence="2 3">NBRC 12748</strain>
    </source>
</reference>
<protein>
    <submittedName>
        <fullName evidence="2">Uncharacterized protein</fullName>
    </submittedName>
</protein>
<feature type="signal peptide" evidence="1">
    <location>
        <begin position="1"/>
        <end position="20"/>
    </location>
</feature>
<evidence type="ECO:0000256" key="1">
    <source>
        <dbReference type="SAM" id="SignalP"/>
    </source>
</evidence>
<accession>A0A4Y3R8T6</accession>
<evidence type="ECO:0000313" key="3">
    <source>
        <dbReference type="Proteomes" id="UP000319210"/>
    </source>
</evidence>